<evidence type="ECO:0000313" key="1">
    <source>
        <dbReference type="EMBL" id="CAG8475333.1"/>
    </source>
</evidence>
<name>A0ACA9KJM4_9GLOM</name>
<keyword evidence="2" id="KW-1185">Reference proteome</keyword>
<dbReference type="Proteomes" id="UP000789860">
    <property type="component" value="Unassembled WGS sequence"/>
</dbReference>
<reference evidence="1" key="1">
    <citation type="submission" date="2021-06" db="EMBL/GenBank/DDBJ databases">
        <authorList>
            <person name="Kallberg Y."/>
            <person name="Tangrot J."/>
            <person name="Rosling A."/>
        </authorList>
    </citation>
    <scope>NUCLEOTIDE SEQUENCE</scope>
    <source>
        <strain evidence="1">AU212A</strain>
    </source>
</reference>
<dbReference type="EMBL" id="CAJVPM010001862">
    <property type="protein sequence ID" value="CAG8475333.1"/>
    <property type="molecule type" value="Genomic_DNA"/>
</dbReference>
<gene>
    <name evidence="1" type="ORF">SCALOS_LOCUS2198</name>
</gene>
<organism evidence="1 2">
    <name type="scientific">Scutellospora calospora</name>
    <dbReference type="NCBI Taxonomy" id="85575"/>
    <lineage>
        <taxon>Eukaryota</taxon>
        <taxon>Fungi</taxon>
        <taxon>Fungi incertae sedis</taxon>
        <taxon>Mucoromycota</taxon>
        <taxon>Glomeromycotina</taxon>
        <taxon>Glomeromycetes</taxon>
        <taxon>Diversisporales</taxon>
        <taxon>Gigasporaceae</taxon>
        <taxon>Scutellospora</taxon>
    </lineage>
</organism>
<comment type="caution">
    <text evidence="1">The sequence shown here is derived from an EMBL/GenBank/DDBJ whole genome shotgun (WGS) entry which is preliminary data.</text>
</comment>
<protein>
    <submittedName>
        <fullName evidence="1">7727_t:CDS:1</fullName>
    </submittedName>
</protein>
<proteinExistence type="predicted"/>
<sequence>MQKRLMAFFTLLVLLISLFTPTFAEIKSHGITFNKRLNEPGQCVGNLTRRNHPTNNPLGCYILNATLADSLDIKEYRDQDGNLMDPGLCIIHCADYFYNFAALTNSNTCRCGNKTGLDAYTKLTDSTLINQNCNLTCVGNSSYICGGKNSFTVYNVLNSIPSYTVPNNMSINQKSEIINNLSKDSRYLGCFKESQYCNQRVLNGTSRDLFNMTVSNCLGFCWNNGFAYAGLEIGSQCFCANNFDSISRLSIEDCSSSCVGNSSEICGGPLVLSIYNSSYYNANSNNTNLSIGGIVGIVCHDEPIQHLNGEKPEKPI</sequence>
<accession>A0ACA9KJM4</accession>
<evidence type="ECO:0000313" key="2">
    <source>
        <dbReference type="Proteomes" id="UP000789860"/>
    </source>
</evidence>